<dbReference type="Pfam" id="PF13620">
    <property type="entry name" value="CarboxypepD_reg"/>
    <property type="match status" value="1"/>
</dbReference>
<evidence type="ECO:0000313" key="1">
    <source>
        <dbReference type="EMBL" id="MCB2406503.1"/>
    </source>
</evidence>
<dbReference type="InterPro" id="IPR008969">
    <property type="entry name" value="CarboxyPept-like_regulatory"/>
</dbReference>
<dbReference type="SUPFAM" id="SSF49464">
    <property type="entry name" value="Carboxypeptidase regulatory domain-like"/>
    <property type="match status" value="1"/>
</dbReference>
<dbReference type="Gene3D" id="2.60.40.1120">
    <property type="entry name" value="Carboxypeptidase-like, regulatory domain"/>
    <property type="match status" value="1"/>
</dbReference>
<reference evidence="1" key="1">
    <citation type="submission" date="2021-10" db="EMBL/GenBank/DDBJ databases">
        <authorList>
            <person name="Dean J.D."/>
            <person name="Kim M.K."/>
            <person name="Newey C.N."/>
            <person name="Stoker T.S."/>
            <person name="Thompson D.W."/>
            <person name="Grose J.H."/>
        </authorList>
    </citation>
    <scope>NUCLEOTIDE SEQUENCE</scope>
    <source>
        <strain evidence="1">BT178</strain>
    </source>
</reference>
<gene>
    <name evidence="1" type="ORF">LGH74_00815</name>
</gene>
<organism evidence="1 2">
    <name type="scientific">Hymenobacter lucidus</name>
    <dbReference type="NCBI Taxonomy" id="2880930"/>
    <lineage>
        <taxon>Bacteria</taxon>
        <taxon>Pseudomonadati</taxon>
        <taxon>Bacteroidota</taxon>
        <taxon>Cytophagia</taxon>
        <taxon>Cytophagales</taxon>
        <taxon>Hymenobacteraceae</taxon>
        <taxon>Hymenobacter</taxon>
    </lineage>
</organism>
<accession>A0ABS8ALI1</accession>
<name>A0ABS8ALI1_9BACT</name>
<evidence type="ECO:0000313" key="2">
    <source>
        <dbReference type="Proteomes" id="UP001165296"/>
    </source>
</evidence>
<dbReference type="EMBL" id="JAJADR010000001">
    <property type="protein sequence ID" value="MCB2406503.1"/>
    <property type="molecule type" value="Genomic_DNA"/>
</dbReference>
<dbReference type="PROSITE" id="PS51257">
    <property type="entry name" value="PROKAR_LIPOPROTEIN"/>
    <property type="match status" value="1"/>
</dbReference>
<dbReference type="RefSeq" id="WP_226170454.1">
    <property type="nucleotide sequence ID" value="NZ_JAJADR010000001.1"/>
</dbReference>
<protein>
    <submittedName>
        <fullName evidence="1">Carboxypeptidase-like regulatory domain-containing protein</fullName>
    </submittedName>
</protein>
<dbReference type="Proteomes" id="UP001165296">
    <property type="component" value="Unassembled WGS sequence"/>
</dbReference>
<sequence length="213" mass="23401">MPFPYWRLLPQSGLLWLGLLCGCASPLPPPKPLRITGRVVDRHTGLPLAGATVHVYAQSGSGLAAGGYQAAEETWLSDQQGNFSFEAPVVKGVHYVLRASAPPGYYTLWSEAPAVGQDQPNAALRLPVQAPAYVRIRLRDDPPHTPARITVYGYASNVDEFKNSDTLTYLRTLDAGEKRRINWEILNEKGEIKTAGQDLLLSPLDTQNVIIHF</sequence>
<comment type="caution">
    <text evidence="1">The sequence shown here is derived from an EMBL/GenBank/DDBJ whole genome shotgun (WGS) entry which is preliminary data.</text>
</comment>
<keyword evidence="2" id="KW-1185">Reference proteome</keyword>
<proteinExistence type="predicted"/>